<evidence type="ECO:0000256" key="1">
    <source>
        <dbReference type="ARBA" id="ARBA00004496"/>
    </source>
</evidence>
<evidence type="ECO:0000259" key="11">
    <source>
        <dbReference type="Pfam" id="PF07687"/>
    </source>
</evidence>
<comment type="cofactor">
    <cofactor evidence="10">
        <name>Zn(2+)</name>
        <dbReference type="ChEBI" id="CHEBI:29105"/>
    </cofactor>
    <text evidence="10">Binds 2 Zn(2+) ions per subunit.</text>
</comment>
<evidence type="ECO:0000313" key="12">
    <source>
        <dbReference type="EMBL" id="KAL0115586.1"/>
    </source>
</evidence>
<dbReference type="PIRSF" id="PIRSF036696">
    <property type="entry name" value="ACY-1"/>
    <property type="match status" value="1"/>
</dbReference>
<feature type="binding site" evidence="10">
    <location>
        <position position="148"/>
    </location>
    <ligand>
        <name>Zn(2+)</name>
        <dbReference type="ChEBI" id="CHEBI:29105"/>
        <label>2</label>
    </ligand>
</feature>
<dbReference type="GO" id="GO:0004046">
    <property type="term" value="F:aminoacylase activity"/>
    <property type="evidence" value="ECO:0007669"/>
    <property type="project" value="UniProtKB-EC"/>
</dbReference>
<dbReference type="GO" id="GO:0006520">
    <property type="term" value="P:amino acid metabolic process"/>
    <property type="evidence" value="ECO:0007669"/>
    <property type="project" value="InterPro"/>
</dbReference>
<dbReference type="InterPro" id="IPR002933">
    <property type="entry name" value="Peptidase_M20"/>
</dbReference>
<accession>A0AAW2FLC3</accession>
<evidence type="ECO:0000256" key="8">
    <source>
        <dbReference type="ARBA" id="ARBA00029656"/>
    </source>
</evidence>
<evidence type="ECO:0000256" key="4">
    <source>
        <dbReference type="ARBA" id="ARBA00022490"/>
    </source>
</evidence>
<feature type="active site" description="Proton acceptor" evidence="9">
    <location>
        <position position="147"/>
    </location>
</feature>
<dbReference type="Gene3D" id="3.40.630.10">
    <property type="entry name" value="Zn peptidases"/>
    <property type="match status" value="1"/>
</dbReference>
<name>A0AAW2FLC3_9HYME</name>
<sequence length="401" mass="46074">MSLINDELDEKAVENFREFLQIPTVQPDVDYDECVVFLTKQAQSLELLIKIHYIHPKKPIVVLTWEGTQPTKSSILLNCHMDVVPVYEDKWIYPPFSAHMDEKGDIYARGAQDMKCMGIQYLEAIRRMKLKGQHFYRTIHVSFTPDEEIGSFYGMRDFVHTAEFEALNVGFALDEGVPYPGETFYMYYGEKSVWEVRIKCAGSTGHGSMLLDNTAGEKLRVVLDHFHDFRASEKAKMDLDKNIFAGSVTSVNLTKIWGGVQTNVIPNELHVLFDVRVTSLTDHDELEATIKRWCEDAGPDVTYSFDRKEPKIENTKIDDSNPFWIALRKIFDKIDVNLEIDILSGATDTRFLRQMGIPVFNFSPINKTTLRVHDHNEYLNKDIFLMGIEIYTKIIPAIANV</sequence>
<gene>
    <name evidence="12" type="ORF">PUN28_010833</name>
</gene>
<dbReference type="InterPro" id="IPR010159">
    <property type="entry name" value="N-acyl_aa_amidohydrolase"/>
</dbReference>
<dbReference type="SUPFAM" id="SSF53187">
    <property type="entry name" value="Zn-dependent exopeptidases"/>
    <property type="match status" value="1"/>
</dbReference>
<dbReference type="GO" id="GO:0005737">
    <property type="term" value="C:cytoplasm"/>
    <property type="evidence" value="ECO:0007669"/>
    <property type="project" value="UniProtKB-SubCell"/>
</dbReference>
<feature type="binding site" evidence="10">
    <location>
        <position position="113"/>
    </location>
    <ligand>
        <name>Zn(2+)</name>
        <dbReference type="ChEBI" id="CHEBI:29105"/>
        <label>1</label>
    </ligand>
</feature>
<dbReference type="InterPro" id="IPR001261">
    <property type="entry name" value="ArgE/DapE_CS"/>
</dbReference>
<keyword evidence="4" id="KW-0963">Cytoplasm</keyword>
<evidence type="ECO:0000256" key="9">
    <source>
        <dbReference type="PIRSR" id="PIRSR036696-1"/>
    </source>
</evidence>
<organism evidence="12 13">
    <name type="scientific">Cardiocondyla obscurior</name>
    <dbReference type="NCBI Taxonomy" id="286306"/>
    <lineage>
        <taxon>Eukaryota</taxon>
        <taxon>Metazoa</taxon>
        <taxon>Ecdysozoa</taxon>
        <taxon>Arthropoda</taxon>
        <taxon>Hexapoda</taxon>
        <taxon>Insecta</taxon>
        <taxon>Pterygota</taxon>
        <taxon>Neoptera</taxon>
        <taxon>Endopterygota</taxon>
        <taxon>Hymenoptera</taxon>
        <taxon>Apocrita</taxon>
        <taxon>Aculeata</taxon>
        <taxon>Formicoidea</taxon>
        <taxon>Formicidae</taxon>
        <taxon>Myrmicinae</taxon>
        <taxon>Cardiocondyla</taxon>
    </lineage>
</organism>
<comment type="subcellular location">
    <subcellularLocation>
        <location evidence="1">Cytoplasm</location>
    </subcellularLocation>
</comment>
<protein>
    <recommendedName>
        <fullName evidence="3">N-acyl-aliphatic-L-amino acid amidohydrolase</fullName>
        <ecNumber evidence="3">3.5.1.14</ecNumber>
    </recommendedName>
    <alternativeName>
        <fullName evidence="8">N-acyl-L-amino-acid amidohydrolase</fullName>
    </alternativeName>
</protein>
<feature type="binding site" evidence="10">
    <location>
        <position position="80"/>
    </location>
    <ligand>
        <name>Zn(2+)</name>
        <dbReference type="ChEBI" id="CHEBI:29105"/>
        <label>1</label>
    </ligand>
</feature>
<feature type="domain" description="Peptidase M20 dimerisation" evidence="11">
    <location>
        <begin position="188"/>
        <end position="300"/>
    </location>
</feature>
<keyword evidence="5 10" id="KW-0479">Metal-binding</keyword>
<dbReference type="FunFam" id="3.30.70.360:FF:000005">
    <property type="entry name" value="Putative Aminoacylase-1"/>
    <property type="match status" value="1"/>
</dbReference>
<dbReference type="SUPFAM" id="SSF55031">
    <property type="entry name" value="Bacterial exopeptidase dimerisation domain"/>
    <property type="match status" value="1"/>
</dbReference>
<dbReference type="PROSITE" id="PS00759">
    <property type="entry name" value="ARGE_DAPE_CPG2_2"/>
    <property type="match status" value="1"/>
</dbReference>
<evidence type="ECO:0000256" key="2">
    <source>
        <dbReference type="ARBA" id="ARBA00006247"/>
    </source>
</evidence>
<evidence type="ECO:0000256" key="7">
    <source>
        <dbReference type="ARBA" id="ARBA00022833"/>
    </source>
</evidence>
<keyword evidence="13" id="KW-1185">Reference proteome</keyword>
<dbReference type="EC" id="3.5.1.14" evidence="3"/>
<evidence type="ECO:0000256" key="5">
    <source>
        <dbReference type="ARBA" id="ARBA00022723"/>
    </source>
</evidence>
<keyword evidence="7 10" id="KW-0862">Zinc</keyword>
<dbReference type="Gene3D" id="3.30.70.360">
    <property type="match status" value="1"/>
</dbReference>
<evidence type="ECO:0000256" key="6">
    <source>
        <dbReference type="ARBA" id="ARBA00022801"/>
    </source>
</evidence>
<dbReference type="Pfam" id="PF07687">
    <property type="entry name" value="M20_dimer"/>
    <property type="match status" value="1"/>
</dbReference>
<dbReference type="Gene3D" id="1.10.150.900">
    <property type="match status" value="1"/>
</dbReference>
<keyword evidence="6" id="KW-0378">Hydrolase</keyword>
<dbReference type="Proteomes" id="UP001430953">
    <property type="component" value="Unassembled WGS sequence"/>
</dbReference>
<dbReference type="PANTHER" id="PTHR45892:SF1">
    <property type="entry name" value="AMINOACYLASE-1"/>
    <property type="match status" value="1"/>
</dbReference>
<dbReference type="AlphaFoldDB" id="A0AAW2FLC3"/>
<dbReference type="NCBIfam" id="TIGR01880">
    <property type="entry name" value="Ac-peptdase-euk"/>
    <property type="match status" value="1"/>
</dbReference>
<dbReference type="EMBL" id="JADYXP020000010">
    <property type="protein sequence ID" value="KAL0115586.1"/>
    <property type="molecule type" value="Genomic_DNA"/>
</dbReference>
<proteinExistence type="inferred from homology"/>
<comment type="caution">
    <text evidence="12">The sequence shown here is derived from an EMBL/GenBank/DDBJ whole genome shotgun (WGS) entry which is preliminary data.</text>
</comment>
<feature type="binding site" evidence="10">
    <location>
        <position position="113"/>
    </location>
    <ligand>
        <name>Zn(2+)</name>
        <dbReference type="ChEBI" id="CHEBI:29105"/>
        <label>2</label>
    </ligand>
</feature>
<dbReference type="InterPro" id="IPR011650">
    <property type="entry name" value="Peptidase_M20_dimer"/>
</dbReference>
<dbReference type="PANTHER" id="PTHR45892">
    <property type="entry name" value="AMINOACYLASE-1"/>
    <property type="match status" value="1"/>
</dbReference>
<evidence type="ECO:0000256" key="3">
    <source>
        <dbReference type="ARBA" id="ARBA00011913"/>
    </source>
</evidence>
<evidence type="ECO:0000256" key="10">
    <source>
        <dbReference type="PIRSR" id="PIRSR036696-2"/>
    </source>
</evidence>
<evidence type="ECO:0000313" key="13">
    <source>
        <dbReference type="Proteomes" id="UP001430953"/>
    </source>
</evidence>
<feature type="binding site" evidence="10">
    <location>
        <position position="175"/>
    </location>
    <ligand>
        <name>Zn(2+)</name>
        <dbReference type="ChEBI" id="CHEBI:29105"/>
        <label>1</label>
    </ligand>
</feature>
<dbReference type="Pfam" id="PF01546">
    <property type="entry name" value="Peptidase_M20"/>
    <property type="match status" value="1"/>
</dbReference>
<comment type="similarity">
    <text evidence="2">Belongs to the peptidase M20A family.</text>
</comment>
<reference evidence="12 13" key="1">
    <citation type="submission" date="2023-03" db="EMBL/GenBank/DDBJ databases">
        <title>High recombination rates correlate with genetic variation in Cardiocondyla obscurior ants.</title>
        <authorList>
            <person name="Errbii M."/>
        </authorList>
    </citation>
    <scope>NUCLEOTIDE SEQUENCE [LARGE SCALE GENOMIC DNA]</scope>
    <source>
        <strain evidence="12">Alpha-2009</strain>
        <tissue evidence="12">Whole body</tissue>
    </source>
</reference>
<feature type="binding site" evidence="10">
    <location>
        <position position="373"/>
    </location>
    <ligand>
        <name>Zn(2+)</name>
        <dbReference type="ChEBI" id="CHEBI:29105"/>
        <label>2</label>
    </ligand>
</feature>
<dbReference type="GO" id="GO:0046872">
    <property type="term" value="F:metal ion binding"/>
    <property type="evidence" value="ECO:0007669"/>
    <property type="project" value="UniProtKB-KW"/>
</dbReference>
<dbReference type="FunFam" id="3.40.630.10:FF:000019">
    <property type="entry name" value="Aminoacylase 1"/>
    <property type="match status" value="1"/>
</dbReference>
<dbReference type="InterPro" id="IPR036264">
    <property type="entry name" value="Bact_exopeptidase_dim_dom"/>
</dbReference>
<dbReference type="InterPro" id="IPR052083">
    <property type="entry name" value="Aminoacylase-1_M20A"/>
</dbReference>
<feature type="active site" evidence="9">
    <location>
        <position position="82"/>
    </location>
</feature>